<gene>
    <name evidence="1" type="ORF">L3Q82_004512</name>
</gene>
<protein>
    <submittedName>
        <fullName evidence="1">Uncharacterized protein</fullName>
    </submittedName>
</protein>
<organism evidence="1 2">
    <name type="scientific">Scortum barcoo</name>
    <name type="common">barcoo grunter</name>
    <dbReference type="NCBI Taxonomy" id="214431"/>
    <lineage>
        <taxon>Eukaryota</taxon>
        <taxon>Metazoa</taxon>
        <taxon>Chordata</taxon>
        <taxon>Craniata</taxon>
        <taxon>Vertebrata</taxon>
        <taxon>Euteleostomi</taxon>
        <taxon>Actinopterygii</taxon>
        <taxon>Neopterygii</taxon>
        <taxon>Teleostei</taxon>
        <taxon>Neoteleostei</taxon>
        <taxon>Acanthomorphata</taxon>
        <taxon>Eupercaria</taxon>
        <taxon>Centrarchiformes</taxon>
        <taxon>Terapontoidei</taxon>
        <taxon>Terapontidae</taxon>
        <taxon>Scortum</taxon>
    </lineage>
</organism>
<reference evidence="1" key="1">
    <citation type="submission" date="2022-04" db="EMBL/GenBank/DDBJ databases">
        <title>Jade perch genome.</title>
        <authorList>
            <person name="Chao B."/>
        </authorList>
    </citation>
    <scope>NUCLEOTIDE SEQUENCE</scope>
    <source>
        <strain evidence="1">CB-2022</strain>
    </source>
</reference>
<evidence type="ECO:0000313" key="2">
    <source>
        <dbReference type="Proteomes" id="UP000831701"/>
    </source>
</evidence>
<comment type="caution">
    <text evidence="1">The sequence shown here is derived from an EMBL/GenBank/DDBJ whole genome shotgun (WGS) entry which is preliminary data.</text>
</comment>
<proteinExistence type="predicted"/>
<evidence type="ECO:0000313" key="1">
    <source>
        <dbReference type="EMBL" id="KAI3354727.1"/>
    </source>
</evidence>
<dbReference type="EMBL" id="CM041551">
    <property type="protein sequence ID" value="KAI3354727.1"/>
    <property type="molecule type" value="Genomic_DNA"/>
</dbReference>
<keyword evidence="2" id="KW-1185">Reference proteome</keyword>
<name>A0ACB8VIL6_9TELE</name>
<sequence length="287" mass="31488">MLACGTPGAVDKDRQAKQATAQTQNGPGGKNSGLGGVCRPFLVLMKSCKKSQIANEAGDSNRHPLARFARSRSQNALCTIITTNAGITDHKGILIDPRSTEEILADELPIPDAPDAMEKTAIRRLVDPEDDLSDIQSDSVPSEVRDWLALTFTRQRSLMLRRNEDKPRFRSIVHAVQAGIFVERDSKKTGYSGTNKLGTNKSKRPIINPKEGAGKQPLSFTRGELQYIMAAELGSYKQAHTNSPPLTLVNSRVVEGPAPLKELGSRAQAAMHAWRCFCFCLTFPYHF</sequence>
<accession>A0ACB8VIL6</accession>
<dbReference type="Proteomes" id="UP000831701">
    <property type="component" value="Chromosome 21"/>
</dbReference>